<evidence type="ECO:0000256" key="2">
    <source>
        <dbReference type="ARBA" id="ARBA00022676"/>
    </source>
</evidence>
<dbReference type="eggNOG" id="COG1215">
    <property type="taxonomic scope" value="Bacteria"/>
</dbReference>
<sequence>MISVIMPVYNCEKYLEESIESILKQTYRDFEFIIVNDGSNDKSIDIINKYANDDNRIVVVSRDNNMGMVYSLNEGIDRAKGSYVARMDADDIALPERFERQIEYLNKNKDVDILACKVEAFGDVSREQKLEREHWYNVDLNNSESIESLFLENCYIAHPSVMMKMSVLKALGGYNLNYKRTEDYNLWLRAIAKGYKIAMLEEKLMKIRLHNDSKIHRDAEGFSSIRDIIQSRLEYVKEKLKLKDFSYVIWGASNGGKIAYEKIKEVFPNAKLNGYIDKFKTGKFEGVDIFYPEDLSKMKVDYVFIATLPGCKEAKGILTKNNFVPIKDFLVLC</sequence>
<dbReference type="PIR" id="B97168">
    <property type="entry name" value="B97168"/>
</dbReference>
<accession>Q97H38</accession>
<dbReference type="Gene3D" id="3.40.50.720">
    <property type="entry name" value="NAD(P)-binding Rossmann-like Domain"/>
    <property type="match status" value="1"/>
</dbReference>
<dbReference type="DNASU" id="1118358"/>
<keyword evidence="2" id="KW-0328">Glycosyltransferase</keyword>
<organism evidence="5 6">
    <name type="scientific">Clostridium acetobutylicum (strain ATCC 824 / DSM 792 / JCM 1419 / IAM 19013 / LMG 5710 / NBRC 13948 / NRRL B-527 / VKM B-1787 / 2291 / W)</name>
    <dbReference type="NCBI Taxonomy" id="272562"/>
    <lineage>
        <taxon>Bacteria</taxon>
        <taxon>Bacillati</taxon>
        <taxon>Bacillota</taxon>
        <taxon>Clostridia</taxon>
        <taxon>Eubacteriales</taxon>
        <taxon>Clostridiaceae</taxon>
        <taxon>Clostridium</taxon>
    </lineage>
</organism>
<dbReference type="OrthoDB" id="9807674at2"/>
<dbReference type="STRING" id="272562.CA_C2175"/>
<dbReference type="InterPro" id="IPR050834">
    <property type="entry name" value="Glycosyltransf_2"/>
</dbReference>
<evidence type="ECO:0000256" key="3">
    <source>
        <dbReference type="ARBA" id="ARBA00022679"/>
    </source>
</evidence>
<dbReference type="PATRIC" id="fig|272562.8.peg.2377"/>
<dbReference type="CAZy" id="GT2">
    <property type="family name" value="Glycosyltransferase Family 2"/>
</dbReference>
<dbReference type="RefSeq" id="WP_010965474.1">
    <property type="nucleotide sequence ID" value="NC_003030.1"/>
</dbReference>
<reference evidence="5 6" key="1">
    <citation type="journal article" date="2001" name="J. Bacteriol.">
        <title>Genome sequence and comparative analysis of the solvent-producing bacterium Clostridium acetobutylicum.</title>
        <authorList>
            <person name="Nolling J."/>
            <person name="Breton G."/>
            <person name="Omelchenko M.V."/>
            <person name="Makarova K.S."/>
            <person name="Zeng Q."/>
            <person name="Gibson R."/>
            <person name="Lee H.M."/>
            <person name="Dubois J."/>
            <person name="Qiu D."/>
            <person name="Hitti J."/>
            <person name="Wolf Y.I."/>
            <person name="Tatusov R.L."/>
            <person name="Sabathe F."/>
            <person name="Doucette-Stamm L."/>
            <person name="Soucaille P."/>
            <person name="Daly M.J."/>
            <person name="Bennett G.N."/>
            <person name="Koonin E.V."/>
            <person name="Smith D.R."/>
        </authorList>
    </citation>
    <scope>NUCLEOTIDE SEQUENCE [LARGE SCALE GENOMIC DNA]</scope>
    <source>
        <strain evidence="6">ATCC 824 / DSM 792 / JCM 1419 / LMG 5710 / VKM B-1787</strain>
    </source>
</reference>
<evidence type="ECO:0000259" key="4">
    <source>
        <dbReference type="Pfam" id="PF00535"/>
    </source>
</evidence>
<feature type="domain" description="Glycosyltransferase 2-like" evidence="4">
    <location>
        <begin position="3"/>
        <end position="170"/>
    </location>
</feature>
<name>Q97H38_CLOAB</name>
<proteinExistence type="inferred from homology"/>
<dbReference type="EMBL" id="AE001437">
    <property type="protein sequence ID" value="AAK80133.1"/>
    <property type="molecule type" value="Genomic_DNA"/>
</dbReference>
<keyword evidence="6" id="KW-1185">Reference proteome</keyword>
<keyword evidence="3" id="KW-0808">Transferase</keyword>
<protein>
    <submittedName>
        <fullName evidence="5">Glycosyltransferase</fullName>
    </submittedName>
</protein>
<dbReference type="Proteomes" id="UP000000814">
    <property type="component" value="Chromosome"/>
</dbReference>
<dbReference type="GO" id="GO:0016757">
    <property type="term" value="F:glycosyltransferase activity"/>
    <property type="evidence" value="ECO:0007669"/>
    <property type="project" value="UniProtKB-KW"/>
</dbReference>
<dbReference type="SUPFAM" id="SSF53448">
    <property type="entry name" value="Nucleotide-diphospho-sugar transferases"/>
    <property type="match status" value="1"/>
</dbReference>
<comment type="similarity">
    <text evidence="1">Belongs to the glycosyltransferase 2 family.</text>
</comment>
<gene>
    <name evidence="5" type="ordered locus">CA_C2175</name>
</gene>
<dbReference type="PANTHER" id="PTHR43685">
    <property type="entry name" value="GLYCOSYLTRANSFERASE"/>
    <property type="match status" value="1"/>
</dbReference>
<evidence type="ECO:0000313" key="5">
    <source>
        <dbReference type="EMBL" id="AAK80133.1"/>
    </source>
</evidence>
<dbReference type="PANTHER" id="PTHR43685:SF5">
    <property type="entry name" value="GLYCOSYLTRANSFERASE EPSE-RELATED"/>
    <property type="match status" value="1"/>
</dbReference>
<dbReference type="HOGENOM" id="CLU_025996_0_4_9"/>
<dbReference type="InterPro" id="IPR029044">
    <property type="entry name" value="Nucleotide-diphossugar_trans"/>
</dbReference>
<dbReference type="KEGG" id="cac:CA_C2175"/>
<dbReference type="AlphaFoldDB" id="Q97H38"/>
<evidence type="ECO:0000256" key="1">
    <source>
        <dbReference type="ARBA" id="ARBA00006739"/>
    </source>
</evidence>
<dbReference type="Gene3D" id="3.90.550.10">
    <property type="entry name" value="Spore Coat Polysaccharide Biosynthesis Protein SpsA, Chain A"/>
    <property type="match status" value="1"/>
</dbReference>
<dbReference type="InterPro" id="IPR001173">
    <property type="entry name" value="Glyco_trans_2-like"/>
</dbReference>
<evidence type="ECO:0000313" key="6">
    <source>
        <dbReference type="Proteomes" id="UP000000814"/>
    </source>
</evidence>
<dbReference type="Pfam" id="PF00535">
    <property type="entry name" value="Glycos_transf_2"/>
    <property type="match status" value="1"/>
</dbReference>
<dbReference type="GeneID" id="44998655"/>